<proteinExistence type="predicted"/>
<dbReference type="Pfam" id="PF07592">
    <property type="entry name" value="DDE_Tnp_ISAZ013"/>
    <property type="match status" value="1"/>
</dbReference>
<reference evidence="1 2" key="1">
    <citation type="submission" date="2019-02" db="EMBL/GenBank/DDBJ databases">
        <title>Deep-cultivation of Planctomycetes and their phenomic and genomic characterization uncovers novel biology.</title>
        <authorList>
            <person name="Wiegand S."/>
            <person name="Jogler M."/>
            <person name="Boedeker C."/>
            <person name="Pinto D."/>
            <person name="Vollmers J."/>
            <person name="Rivas-Marin E."/>
            <person name="Kohn T."/>
            <person name="Peeters S.H."/>
            <person name="Heuer A."/>
            <person name="Rast P."/>
            <person name="Oberbeckmann S."/>
            <person name="Bunk B."/>
            <person name="Jeske O."/>
            <person name="Meyerdierks A."/>
            <person name="Storesund J.E."/>
            <person name="Kallscheuer N."/>
            <person name="Luecker S."/>
            <person name="Lage O.M."/>
            <person name="Pohl T."/>
            <person name="Merkel B.J."/>
            <person name="Hornburger P."/>
            <person name="Mueller R.-W."/>
            <person name="Bruemmer F."/>
            <person name="Labrenz M."/>
            <person name="Spormann A.M."/>
            <person name="Op Den Camp H."/>
            <person name="Overmann J."/>
            <person name="Amann R."/>
            <person name="Jetten M.S.M."/>
            <person name="Mascher T."/>
            <person name="Medema M.H."/>
            <person name="Devos D.P."/>
            <person name="Kaster A.-K."/>
            <person name="Ovreas L."/>
            <person name="Rohde M."/>
            <person name="Galperin M.Y."/>
            <person name="Jogler C."/>
        </authorList>
    </citation>
    <scope>NUCLEOTIDE SEQUENCE [LARGE SCALE GENOMIC DNA]</scope>
    <source>
        <strain evidence="1 2">Poly41</strain>
    </source>
</reference>
<name>A0A5C6CWX6_9BACT</name>
<gene>
    <name evidence="1" type="ORF">Poly41_67610</name>
</gene>
<accession>A0A5C6CWX6</accession>
<dbReference type="RefSeq" id="WP_146531421.1">
    <property type="nucleotide sequence ID" value="NZ_SJPV01000024.1"/>
</dbReference>
<evidence type="ECO:0000313" key="1">
    <source>
        <dbReference type="EMBL" id="TWU29062.1"/>
    </source>
</evidence>
<keyword evidence="2" id="KW-1185">Reference proteome</keyword>
<dbReference type="AlphaFoldDB" id="A0A5C6CWX6"/>
<dbReference type="Proteomes" id="UP000319143">
    <property type="component" value="Unassembled WGS sequence"/>
</dbReference>
<protein>
    <submittedName>
        <fullName evidence="1">Rhodopirellula transposase</fullName>
    </submittedName>
</protein>
<dbReference type="OrthoDB" id="251456at2"/>
<sequence length="68" mass="8276">MLFDTIERVVDLMRRTSTSTGLKTTVNVIRRMYETKRNATEQMKQQLRIQYDKFLSKWNYVTTLQNRQ</sequence>
<evidence type="ECO:0000313" key="2">
    <source>
        <dbReference type="Proteomes" id="UP000319143"/>
    </source>
</evidence>
<dbReference type="InterPro" id="IPR011518">
    <property type="entry name" value="Transposase_36"/>
</dbReference>
<organism evidence="1 2">
    <name type="scientific">Novipirellula artificiosorum</name>
    <dbReference type="NCBI Taxonomy" id="2528016"/>
    <lineage>
        <taxon>Bacteria</taxon>
        <taxon>Pseudomonadati</taxon>
        <taxon>Planctomycetota</taxon>
        <taxon>Planctomycetia</taxon>
        <taxon>Pirellulales</taxon>
        <taxon>Pirellulaceae</taxon>
        <taxon>Novipirellula</taxon>
    </lineage>
</organism>
<comment type="caution">
    <text evidence="1">The sequence shown here is derived from an EMBL/GenBank/DDBJ whole genome shotgun (WGS) entry which is preliminary data.</text>
</comment>
<dbReference type="EMBL" id="SJPV01000024">
    <property type="protein sequence ID" value="TWU29062.1"/>
    <property type="molecule type" value="Genomic_DNA"/>
</dbReference>